<comment type="subcellular location">
    <subcellularLocation>
        <location evidence="2">Endosome membrane</location>
        <topology evidence="2">Peripheral membrane protein</topology>
    </subcellularLocation>
    <subcellularLocation>
        <location evidence="1">Late endosome membrane</location>
    </subcellularLocation>
    <subcellularLocation>
        <location evidence="3">Lysosome membrane</location>
        <topology evidence="3">Peripheral membrane protein</topology>
        <orientation evidence="3">Cytoplasmic side</orientation>
    </subcellularLocation>
</comment>
<keyword evidence="7 8" id="KW-0472">Membrane</keyword>
<dbReference type="Proteomes" id="UP000694941">
    <property type="component" value="Unplaced"/>
</dbReference>
<protein>
    <submittedName>
        <fullName evidence="11">Lipopolysaccharide-induced tumor necrosis factor-alpha factor homolog</fullName>
    </submittedName>
</protein>
<feature type="domain" description="LITAF" evidence="9">
    <location>
        <begin position="6"/>
        <end position="88"/>
    </location>
</feature>
<evidence type="ECO:0000256" key="3">
    <source>
        <dbReference type="ARBA" id="ARBA00004630"/>
    </source>
</evidence>
<evidence type="ECO:0000256" key="8">
    <source>
        <dbReference type="SAM" id="Phobius"/>
    </source>
</evidence>
<organism evidence="10 11">
    <name type="scientific">Limulus polyphemus</name>
    <name type="common">Atlantic horseshoe crab</name>
    <dbReference type="NCBI Taxonomy" id="6850"/>
    <lineage>
        <taxon>Eukaryota</taxon>
        <taxon>Metazoa</taxon>
        <taxon>Ecdysozoa</taxon>
        <taxon>Arthropoda</taxon>
        <taxon>Chelicerata</taxon>
        <taxon>Merostomata</taxon>
        <taxon>Xiphosura</taxon>
        <taxon>Limulidae</taxon>
        <taxon>Limulus</taxon>
    </lineage>
</organism>
<accession>A0ABM1BCH8</accession>
<sequence>MAQYGQQTVVVVQQPSFGEAPVQTTCPNCHNTVVTTVDKKAGLFAYLMALIICLLFCPCFWIPLVIDSCKDTEHTCPSCNAQLGTNKRL</sequence>
<evidence type="ECO:0000313" key="11">
    <source>
        <dbReference type="RefSeq" id="XP_013779234.1"/>
    </source>
</evidence>
<evidence type="ECO:0000256" key="1">
    <source>
        <dbReference type="ARBA" id="ARBA00004414"/>
    </source>
</evidence>
<dbReference type="PANTHER" id="PTHR23292">
    <property type="entry name" value="LIPOPOLYSACCHARIDE-INDUCED TUMOR NECROSIS FACTOR-ALPHA FACTOR"/>
    <property type="match status" value="1"/>
</dbReference>
<dbReference type="Pfam" id="PF10601">
    <property type="entry name" value="zf-LITAF-like"/>
    <property type="match status" value="1"/>
</dbReference>
<dbReference type="PROSITE" id="PS51837">
    <property type="entry name" value="LITAF"/>
    <property type="match status" value="1"/>
</dbReference>
<evidence type="ECO:0000256" key="7">
    <source>
        <dbReference type="ARBA" id="ARBA00023136"/>
    </source>
</evidence>
<comment type="similarity">
    <text evidence="4">Belongs to the CDIP1/LITAF family.</text>
</comment>
<reference evidence="11" key="1">
    <citation type="submission" date="2025-08" db="UniProtKB">
        <authorList>
            <consortium name="RefSeq"/>
        </authorList>
    </citation>
    <scope>IDENTIFICATION</scope>
    <source>
        <tissue evidence="11">Muscle</tissue>
    </source>
</reference>
<evidence type="ECO:0000256" key="4">
    <source>
        <dbReference type="ARBA" id="ARBA00005975"/>
    </source>
</evidence>
<keyword evidence="10" id="KW-1185">Reference proteome</keyword>
<name>A0ABM1BCH8_LIMPO</name>
<keyword evidence="8" id="KW-0812">Transmembrane</keyword>
<gene>
    <name evidence="11" type="primary">LOC106463719</name>
</gene>
<evidence type="ECO:0000259" key="9">
    <source>
        <dbReference type="PROSITE" id="PS51837"/>
    </source>
</evidence>
<feature type="transmembrane region" description="Helical" evidence="8">
    <location>
        <begin position="43"/>
        <end position="66"/>
    </location>
</feature>
<evidence type="ECO:0000256" key="6">
    <source>
        <dbReference type="ARBA" id="ARBA00022833"/>
    </source>
</evidence>
<keyword evidence="5" id="KW-0479">Metal-binding</keyword>
<proteinExistence type="inferred from homology"/>
<keyword evidence="8" id="KW-1133">Transmembrane helix</keyword>
<dbReference type="InterPro" id="IPR006629">
    <property type="entry name" value="LITAF"/>
</dbReference>
<dbReference type="PANTHER" id="PTHR23292:SF6">
    <property type="entry name" value="FI16602P1-RELATED"/>
    <property type="match status" value="1"/>
</dbReference>
<evidence type="ECO:0000256" key="2">
    <source>
        <dbReference type="ARBA" id="ARBA00004481"/>
    </source>
</evidence>
<keyword evidence="6" id="KW-0862">Zinc</keyword>
<dbReference type="InterPro" id="IPR037519">
    <property type="entry name" value="LITAF_fam"/>
</dbReference>
<dbReference type="GeneID" id="106463719"/>
<evidence type="ECO:0000313" key="10">
    <source>
        <dbReference type="Proteomes" id="UP000694941"/>
    </source>
</evidence>
<dbReference type="SMART" id="SM00714">
    <property type="entry name" value="LITAF"/>
    <property type="match status" value="1"/>
</dbReference>
<dbReference type="RefSeq" id="XP_013779234.1">
    <property type="nucleotide sequence ID" value="XM_013923780.2"/>
</dbReference>
<evidence type="ECO:0000256" key="5">
    <source>
        <dbReference type="ARBA" id="ARBA00022723"/>
    </source>
</evidence>